<evidence type="ECO:0000259" key="2">
    <source>
        <dbReference type="Pfam" id="PF12550"/>
    </source>
</evidence>
<name>A0AAN7CMY7_9PEZI</name>
<comment type="caution">
    <text evidence="3">The sequence shown here is derived from an EMBL/GenBank/DDBJ whole genome shotgun (WGS) entry which is preliminary data.</text>
</comment>
<protein>
    <submittedName>
        <fullName evidence="3">Transcriptional activator of glycolytic enzymes-domain-containing protein</fullName>
    </submittedName>
</protein>
<dbReference type="InterPro" id="IPR052146">
    <property type="entry name" value="HOT1"/>
</dbReference>
<sequence length="221" mass="24770">IESRIEAIPAELDIRLQACETRLRQAQSSELRTLLVTGLQAATTAVQPATEGAGESRYASAQSSVGNSRLTSQDPVQTNHTPELDLQPGLDPDLQPPRYRMCRAVKTVEALWREWTVGLRGQPAVAELDRKWANRWRSGRQSELQWYSLRLEVIREIQRIAQEKRIGEQAAMHSVSMQQQQTGCSLDQFCKQLRANRKACTPARPRARPLARTRACSGAGL</sequence>
<feature type="compositionally biased region" description="Polar residues" evidence="1">
    <location>
        <begin position="59"/>
        <end position="81"/>
    </location>
</feature>
<reference evidence="3" key="1">
    <citation type="journal article" date="2023" name="Mol. Phylogenet. Evol.">
        <title>Genome-scale phylogeny and comparative genomics of the fungal order Sordariales.</title>
        <authorList>
            <person name="Hensen N."/>
            <person name="Bonometti L."/>
            <person name="Westerberg I."/>
            <person name="Brannstrom I.O."/>
            <person name="Guillou S."/>
            <person name="Cros-Aarteil S."/>
            <person name="Calhoun S."/>
            <person name="Haridas S."/>
            <person name="Kuo A."/>
            <person name="Mondo S."/>
            <person name="Pangilinan J."/>
            <person name="Riley R."/>
            <person name="LaButti K."/>
            <person name="Andreopoulos B."/>
            <person name="Lipzen A."/>
            <person name="Chen C."/>
            <person name="Yan M."/>
            <person name="Daum C."/>
            <person name="Ng V."/>
            <person name="Clum A."/>
            <person name="Steindorff A."/>
            <person name="Ohm R.A."/>
            <person name="Martin F."/>
            <person name="Silar P."/>
            <person name="Natvig D.O."/>
            <person name="Lalanne C."/>
            <person name="Gautier V."/>
            <person name="Ament-Velasquez S.L."/>
            <person name="Kruys A."/>
            <person name="Hutchinson M.I."/>
            <person name="Powell A.J."/>
            <person name="Barry K."/>
            <person name="Miller A.N."/>
            <person name="Grigoriev I.V."/>
            <person name="Debuchy R."/>
            <person name="Gladieux P."/>
            <person name="Hiltunen Thoren M."/>
            <person name="Johannesson H."/>
        </authorList>
    </citation>
    <scope>NUCLEOTIDE SEQUENCE</scope>
    <source>
        <strain evidence="3">CBS 359.72</strain>
    </source>
</reference>
<dbReference type="Proteomes" id="UP001303647">
    <property type="component" value="Unassembled WGS sequence"/>
</dbReference>
<dbReference type="GO" id="GO:0000981">
    <property type="term" value="F:DNA-binding transcription factor activity, RNA polymerase II-specific"/>
    <property type="evidence" value="ECO:0007669"/>
    <property type="project" value="TreeGrafter"/>
</dbReference>
<feature type="non-terminal residue" evidence="3">
    <location>
        <position position="1"/>
    </location>
</feature>
<gene>
    <name evidence="3" type="ORF">C7999DRAFT_17512</name>
</gene>
<dbReference type="GO" id="GO:0060963">
    <property type="term" value="P:positive regulation of ribosomal protein gene transcription by RNA polymerase II"/>
    <property type="evidence" value="ECO:0007669"/>
    <property type="project" value="TreeGrafter"/>
</dbReference>
<evidence type="ECO:0000256" key="1">
    <source>
        <dbReference type="SAM" id="MobiDB-lite"/>
    </source>
</evidence>
<accession>A0AAN7CMY7</accession>
<feature type="domain" description="Transcription activator GCR1-like" evidence="2">
    <location>
        <begin position="99"/>
        <end position="174"/>
    </location>
</feature>
<dbReference type="InterPro" id="IPR022210">
    <property type="entry name" value="TF_GCR1-like"/>
</dbReference>
<reference evidence="3" key="2">
    <citation type="submission" date="2023-05" db="EMBL/GenBank/DDBJ databases">
        <authorList>
            <consortium name="Lawrence Berkeley National Laboratory"/>
            <person name="Steindorff A."/>
            <person name="Hensen N."/>
            <person name="Bonometti L."/>
            <person name="Westerberg I."/>
            <person name="Brannstrom I.O."/>
            <person name="Guillou S."/>
            <person name="Cros-Aarteil S."/>
            <person name="Calhoun S."/>
            <person name="Haridas S."/>
            <person name="Kuo A."/>
            <person name="Mondo S."/>
            <person name="Pangilinan J."/>
            <person name="Riley R."/>
            <person name="Labutti K."/>
            <person name="Andreopoulos B."/>
            <person name="Lipzen A."/>
            <person name="Chen C."/>
            <person name="Yanf M."/>
            <person name="Daum C."/>
            <person name="Ng V."/>
            <person name="Clum A."/>
            <person name="Ohm R."/>
            <person name="Martin F."/>
            <person name="Silar P."/>
            <person name="Natvig D."/>
            <person name="Lalanne C."/>
            <person name="Gautier V."/>
            <person name="Ament-Velasquez S.L."/>
            <person name="Kruys A."/>
            <person name="Hutchinson M.I."/>
            <person name="Powell A.J."/>
            <person name="Barry K."/>
            <person name="Miller A.N."/>
            <person name="Grigoriev I.V."/>
            <person name="Debuchy R."/>
            <person name="Gladieux P."/>
            <person name="Thoren M.H."/>
            <person name="Johannesson H."/>
        </authorList>
    </citation>
    <scope>NUCLEOTIDE SEQUENCE</scope>
    <source>
        <strain evidence="3">CBS 359.72</strain>
    </source>
</reference>
<organism evidence="3 4">
    <name type="scientific">Corynascus novoguineensis</name>
    <dbReference type="NCBI Taxonomy" id="1126955"/>
    <lineage>
        <taxon>Eukaryota</taxon>
        <taxon>Fungi</taxon>
        <taxon>Dikarya</taxon>
        <taxon>Ascomycota</taxon>
        <taxon>Pezizomycotina</taxon>
        <taxon>Sordariomycetes</taxon>
        <taxon>Sordariomycetidae</taxon>
        <taxon>Sordariales</taxon>
        <taxon>Chaetomiaceae</taxon>
        <taxon>Corynascus</taxon>
    </lineage>
</organism>
<evidence type="ECO:0000313" key="3">
    <source>
        <dbReference type="EMBL" id="KAK4244197.1"/>
    </source>
</evidence>
<dbReference type="PANTHER" id="PTHR37784:SF4">
    <property type="entry name" value="TRANSCRIPTION FACTOR-LIKE PROTEIN EUC1"/>
    <property type="match status" value="1"/>
</dbReference>
<dbReference type="EMBL" id="MU857751">
    <property type="protein sequence ID" value="KAK4244197.1"/>
    <property type="molecule type" value="Genomic_DNA"/>
</dbReference>
<dbReference type="AlphaFoldDB" id="A0AAN7CMY7"/>
<evidence type="ECO:0000313" key="4">
    <source>
        <dbReference type="Proteomes" id="UP001303647"/>
    </source>
</evidence>
<feature type="region of interest" description="Disordered" evidence="1">
    <location>
        <begin position="47"/>
        <end position="92"/>
    </location>
</feature>
<keyword evidence="4" id="KW-1185">Reference proteome</keyword>
<dbReference type="GO" id="GO:0000978">
    <property type="term" value="F:RNA polymerase II cis-regulatory region sequence-specific DNA binding"/>
    <property type="evidence" value="ECO:0007669"/>
    <property type="project" value="TreeGrafter"/>
</dbReference>
<proteinExistence type="predicted"/>
<dbReference type="PANTHER" id="PTHR37784">
    <property type="entry name" value="PROTEIN MSN1"/>
    <property type="match status" value="1"/>
</dbReference>
<dbReference type="Pfam" id="PF12550">
    <property type="entry name" value="GCR1_C"/>
    <property type="match status" value="1"/>
</dbReference>